<evidence type="ECO:0000313" key="10">
    <source>
        <dbReference type="Proteomes" id="UP001219355"/>
    </source>
</evidence>
<name>A0AAF0DMG5_9EURO</name>
<dbReference type="InterPro" id="IPR013713">
    <property type="entry name" value="XPO2_central"/>
</dbReference>
<dbReference type="InterPro" id="IPR011989">
    <property type="entry name" value="ARM-like"/>
</dbReference>
<feature type="domain" description="Importin N-terminal" evidence="8">
    <location>
        <begin position="24"/>
        <end position="97"/>
    </location>
</feature>
<evidence type="ECO:0000256" key="2">
    <source>
        <dbReference type="ARBA" id="ARBA00004496"/>
    </source>
</evidence>
<dbReference type="Pfam" id="PF08506">
    <property type="entry name" value="Cse1"/>
    <property type="match status" value="1"/>
</dbReference>
<evidence type="ECO:0000256" key="1">
    <source>
        <dbReference type="ARBA" id="ARBA00004123"/>
    </source>
</evidence>
<dbReference type="Pfam" id="PF03378">
    <property type="entry name" value="CAS_CSE1"/>
    <property type="match status" value="1"/>
</dbReference>
<evidence type="ECO:0000256" key="6">
    <source>
        <dbReference type="ARBA" id="ARBA00022927"/>
    </source>
</evidence>
<protein>
    <submittedName>
        <fullName evidence="9">Importin-alpha export receptor</fullName>
    </submittedName>
</protein>
<dbReference type="SMART" id="SM00913">
    <property type="entry name" value="IBN_N"/>
    <property type="match status" value="1"/>
</dbReference>
<organism evidence="9 10">
    <name type="scientific">Emydomyces testavorans</name>
    <dbReference type="NCBI Taxonomy" id="2070801"/>
    <lineage>
        <taxon>Eukaryota</taxon>
        <taxon>Fungi</taxon>
        <taxon>Dikarya</taxon>
        <taxon>Ascomycota</taxon>
        <taxon>Pezizomycotina</taxon>
        <taxon>Eurotiomycetes</taxon>
        <taxon>Eurotiomycetidae</taxon>
        <taxon>Onygenales</taxon>
        <taxon>Nannizziopsiaceae</taxon>
        <taxon>Emydomyces</taxon>
    </lineage>
</organism>
<dbReference type="FunFam" id="1.25.10.10:FF:000057">
    <property type="entry name" value="Exportin-2 isoform 1"/>
    <property type="match status" value="1"/>
</dbReference>
<accession>A0AAF0DMG5</accession>
<dbReference type="InterPro" id="IPR005043">
    <property type="entry name" value="XPO2_C"/>
</dbReference>
<dbReference type="PANTHER" id="PTHR10997">
    <property type="entry name" value="IMPORTIN-7, 8, 11"/>
    <property type="match status" value="1"/>
</dbReference>
<keyword evidence="10" id="KW-1185">Reference proteome</keyword>
<comment type="similarity">
    <text evidence="3">Belongs to the XPO2/CSE1 family.</text>
</comment>
<keyword evidence="7" id="KW-0539">Nucleus</keyword>
<dbReference type="AlphaFoldDB" id="A0AAF0DMG5"/>
<evidence type="ECO:0000256" key="3">
    <source>
        <dbReference type="ARBA" id="ARBA00008669"/>
    </source>
</evidence>
<comment type="subcellular location">
    <subcellularLocation>
        <location evidence="2">Cytoplasm</location>
    </subcellularLocation>
    <subcellularLocation>
        <location evidence="1">Nucleus</location>
    </subcellularLocation>
</comment>
<sequence>MADNLAPIVQLLQATLDPRQHKQAEAALRQEEKKPGYSLQLLHITANNAHPYNTRLASALYFKNFIRWNWTDEDGNYKLQEKDVVTIKQELISLMISMPPGIQTQLGEAVSVIADSDFWRRWDTLVADLVSRLSPDNIIVNIGVLQVAHSIFKRWRPLFRSDELYEEINHVLARFGKPYLALFASLDSFIEQNKNDKEKITQAFSQLNLMIKLFYDLSCHDLPPMFEDHLGAISSLLLKYLTYDNQLLHTSDETESGPLEFVKAGIFEALVLYVQKYIDVFGVHVQQFIGSSWNLLTTIGQNTKYDILVNRALQFLTSVARLPRHSDAFKDEATLSQVIEKVILPNISLRESDIEMFEDEPIEFIRRDLEGGDSETRRRAATDFLRQLLENSEQSVTSIVTRYTEHYLTEYSKSPSDHWKSKDTAIYLFSAIAAKGVATATHGVTTTNPLVNITDFFQKNLASDLVATTGVQPLLKVDAIKFLHSFRSLITKEQWREVLPLLVQHLGSSIYVVYTYAAVALERALCLTDSQNQSIITASEITPLAAQLLEHIFQLIEKDPSPPKVQENEFLMRCIMRVLIVIKDGVVPIIDPILQHFITITEIISSNPSNPRFYYYHFEALGALIRFGAPTQPAKFESVLFTPFLNVLQNDVQANGIEAEFMPYVFQLLAALLEAQPSGTLPGNYENLIAPILMPTMWEARGNIPALVRLLSSIIPRAAESIVKKNQIEPILGIFQKLVSSKLNESYGFDFLENVILTFPSTILEKYFTTIIQIILTRLQKSKTENFALRFVRFYHFISALDDRGYGCDFFIQVTENVQSGVFTPIYLNIILPESRKLARPLDRKAALISFTKTLANSDAFANRYKKGWAFTCEALLNLVSQPPLPAARDDMITENDVEDTAFGVGFTQLNTVKTAPRDPWLQTGPNLGAWVGSYLKEADKKHGGRISSFAQERLSPEAKAGLASYLSG</sequence>
<keyword evidence="6" id="KW-0653">Protein transport</keyword>
<dbReference type="GO" id="GO:0005049">
    <property type="term" value="F:nuclear export signal receptor activity"/>
    <property type="evidence" value="ECO:0007669"/>
    <property type="project" value="TreeGrafter"/>
</dbReference>
<dbReference type="PROSITE" id="PS50166">
    <property type="entry name" value="IMPORTIN_B_NT"/>
    <property type="match status" value="1"/>
</dbReference>
<evidence type="ECO:0000256" key="4">
    <source>
        <dbReference type="ARBA" id="ARBA00022448"/>
    </source>
</evidence>
<dbReference type="GO" id="GO:0005829">
    <property type="term" value="C:cytosol"/>
    <property type="evidence" value="ECO:0007669"/>
    <property type="project" value="TreeGrafter"/>
</dbReference>
<dbReference type="EMBL" id="CP120631">
    <property type="protein sequence ID" value="WEW61531.1"/>
    <property type="molecule type" value="Genomic_DNA"/>
</dbReference>
<keyword evidence="9" id="KW-0675">Receptor</keyword>
<dbReference type="Pfam" id="PF03810">
    <property type="entry name" value="IBN_N"/>
    <property type="match status" value="1"/>
</dbReference>
<keyword evidence="5" id="KW-0963">Cytoplasm</keyword>
<dbReference type="Proteomes" id="UP001219355">
    <property type="component" value="Chromosome 5"/>
</dbReference>
<evidence type="ECO:0000259" key="8">
    <source>
        <dbReference type="PROSITE" id="PS50166"/>
    </source>
</evidence>
<evidence type="ECO:0000256" key="5">
    <source>
        <dbReference type="ARBA" id="ARBA00022490"/>
    </source>
</evidence>
<evidence type="ECO:0000256" key="7">
    <source>
        <dbReference type="ARBA" id="ARBA00023242"/>
    </source>
</evidence>
<proteinExistence type="inferred from homology"/>
<dbReference type="Gene3D" id="1.25.10.10">
    <property type="entry name" value="Leucine-rich Repeat Variant"/>
    <property type="match status" value="1"/>
</dbReference>
<keyword evidence="4" id="KW-0813">Transport</keyword>
<reference evidence="9" key="1">
    <citation type="submission" date="2023-03" db="EMBL/GenBank/DDBJ databases">
        <title>Emydomyces testavorans Genome Sequence.</title>
        <authorList>
            <person name="Hoyer L."/>
        </authorList>
    </citation>
    <scope>NUCLEOTIDE SEQUENCE</scope>
    <source>
        <strain evidence="9">16-2883</strain>
    </source>
</reference>
<dbReference type="GO" id="GO:0006606">
    <property type="term" value="P:protein import into nucleus"/>
    <property type="evidence" value="ECO:0007669"/>
    <property type="project" value="TreeGrafter"/>
</dbReference>
<dbReference type="InterPro" id="IPR016024">
    <property type="entry name" value="ARM-type_fold"/>
</dbReference>
<dbReference type="GO" id="GO:0006611">
    <property type="term" value="P:protein export from nucleus"/>
    <property type="evidence" value="ECO:0007669"/>
    <property type="project" value="TreeGrafter"/>
</dbReference>
<evidence type="ECO:0000313" key="9">
    <source>
        <dbReference type="EMBL" id="WEW61531.1"/>
    </source>
</evidence>
<dbReference type="GO" id="GO:0005635">
    <property type="term" value="C:nuclear envelope"/>
    <property type="evidence" value="ECO:0007669"/>
    <property type="project" value="TreeGrafter"/>
</dbReference>
<dbReference type="PANTHER" id="PTHR10997:SF8">
    <property type="entry name" value="EXPORTIN-2"/>
    <property type="match status" value="1"/>
</dbReference>
<gene>
    <name evidence="9" type="primary">CSE1</name>
    <name evidence="9" type="ORF">PRK78_007021</name>
</gene>
<dbReference type="SUPFAM" id="SSF48371">
    <property type="entry name" value="ARM repeat"/>
    <property type="match status" value="1"/>
</dbReference>
<dbReference type="GO" id="GO:0031267">
    <property type="term" value="F:small GTPase binding"/>
    <property type="evidence" value="ECO:0007669"/>
    <property type="project" value="InterPro"/>
</dbReference>
<dbReference type="InterPro" id="IPR001494">
    <property type="entry name" value="Importin-beta_N"/>
</dbReference>